<accession>A0A381VBP9</accession>
<dbReference type="EMBL" id="UINC01008337">
    <property type="protein sequence ID" value="SVA37544.1"/>
    <property type="molecule type" value="Genomic_DNA"/>
</dbReference>
<evidence type="ECO:0000313" key="1">
    <source>
        <dbReference type="EMBL" id="SVA37544.1"/>
    </source>
</evidence>
<sequence length="100" mass="11603">MVLVKLEEKKVNDVFNVNGVVRYMFWLGKRAIVREKEIDILKIYLKGNRLINQETFKVKPGDIIDIPGFDNESGFVDRVSKNNAWVFLENLGYTIKLNLA</sequence>
<organism evidence="1">
    <name type="scientific">marine metagenome</name>
    <dbReference type="NCBI Taxonomy" id="408172"/>
    <lineage>
        <taxon>unclassified sequences</taxon>
        <taxon>metagenomes</taxon>
        <taxon>ecological metagenomes</taxon>
    </lineage>
</organism>
<reference evidence="1" key="1">
    <citation type="submission" date="2018-05" db="EMBL/GenBank/DDBJ databases">
        <authorList>
            <person name="Lanie J.A."/>
            <person name="Ng W.-L."/>
            <person name="Kazmierczak K.M."/>
            <person name="Andrzejewski T.M."/>
            <person name="Davidsen T.M."/>
            <person name="Wayne K.J."/>
            <person name="Tettelin H."/>
            <person name="Glass J.I."/>
            <person name="Rusch D."/>
            <person name="Podicherti R."/>
            <person name="Tsui H.-C.T."/>
            <person name="Winkler M.E."/>
        </authorList>
    </citation>
    <scope>NUCLEOTIDE SEQUENCE</scope>
</reference>
<gene>
    <name evidence="1" type="ORF">METZ01_LOCUS90398</name>
</gene>
<name>A0A381VBP9_9ZZZZ</name>
<proteinExistence type="predicted"/>
<protein>
    <submittedName>
        <fullName evidence="1">Uncharacterized protein</fullName>
    </submittedName>
</protein>
<dbReference type="AlphaFoldDB" id="A0A381VBP9"/>